<gene>
    <name evidence="1" type="ORF">M998_0168</name>
</gene>
<dbReference type="RefSeq" id="WP_068907128.1">
    <property type="nucleotide sequence ID" value="NZ_LXEW01000003.1"/>
</dbReference>
<dbReference type="OrthoDB" id="1417373at2"/>
<proteinExistence type="predicted"/>
<keyword evidence="2" id="KW-1185">Reference proteome</keyword>
<evidence type="ECO:0000313" key="1">
    <source>
        <dbReference type="EMBL" id="OAT55018.1"/>
    </source>
</evidence>
<dbReference type="PATRIC" id="fig|1354272.4.peg.174"/>
<name>A0A1B7K4D9_9GAMM</name>
<comment type="caution">
    <text evidence="1">The sequence shown here is derived from an EMBL/GenBank/DDBJ whole genome shotgun (WGS) entry which is preliminary data.</text>
</comment>
<dbReference type="Proteomes" id="UP000078224">
    <property type="component" value="Unassembled WGS sequence"/>
</dbReference>
<organism evidence="1 2">
    <name type="scientific">Providencia heimbachae ATCC 35613</name>
    <dbReference type="NCBI Taxonomy" id="1354272"/>
    <lineage>
        <taxon>Bacteria</taxon>
        <taxon>Pseudomonadati</taxon>
        <taxon>Pseudomonadota</taxon>
        <taxon>Gammaproteobacteria</taxon>
        <taxon>Enterobacterales</taxon>
        <taxon>Morganellaceae</taxon>
        <taxon>Providencia</taxon>
    </lineage>
</organism>
<evidence type="ECO:0000313" key="2">
    <source>
        <dbReference type="Proteomes" id="UP000078224"/>
    </source>
</evidence>
<protein>
    <submittedName>
        <fullName evidence="1">Uncharacterized protein</fullName>
    </submittedName>
</protein>
<accession>A0A1B7K4D9</accession>
<dbReference type="EMBL" id="LXEW01000003">
    <property type="protein sequence ID" value="OAT55018.1"/>
    <property type="molecule type" value="Genomic_DNA"/>
</dbReference>
<dbReference type="AlphaFoldDB" id="A0A1B7K4D9"/>
<sequence>MTNPQLAKWLGVFSLIISGCDVYQPAMIESGRFYFSNDTENDFTFFINHKSLVIPKNTTGSILLEPGAHTMTTKGNETIQFIVYPGNKGGILNPQKQFYYAYSFIHGTNGIPSIYHLTIQRLIVNHYQLSGKIHSSNDFVIDNNVFNCDFAIGGKVPEELTEHTGVSQVKTKCFSHQELLNVITADDALISQLSVRSAHPNEKESVTLRFDYPVAQPNFNNKDLQIYAQDIIELVNDFRTALDPNKKQFYYNQYHRKVSNMAKIYSQMGSEGRCLKDKQKYAIFINQTRAIFGAGALLLN</sequence>
<reference evidence="1 2" key="1">
    <citation type="submission" date="2016-04" db="EMBL/GenBank/DDBJ databases">
        <title>ATOL: Assembling a taxonomically balanced genome-scale reconstruction of the evolutionary history of the Enterobacteriaceae.</title>
        <authorList>
            <person name="Plunkett G.III."/>
            <person name="Neeno-Eckwall E.C."/>
            <person name="Glasner J.D."/>
            <person name="Perna N.T."/>
        </authorList>
    </citation>
    <scope>NUCLEOTIDE SEQUENCE [LARGE SCALE GENOMIC DNA]</scope>
    <source>
        <strain evidence="1 2">ATCC 35613</strain>
    </source>
</reference>